<dbReference type="Proteomes" id="UP001181693">
    <property type="component" value="Unassembled WGS sequence"/>
</dbReference>
<evidence type="ECO:0000313" key="1">
    <source>
        <dbReference type="EMBL" id="DBA23415.1"/>
    </source>
</evidence>
<accession>A0AAV3AK84</accession>
<evidence type="ECO:0000313" key="2">
    <source>
        <dbReference type="Proteomes" id="UP001181693"/>
    </source>
</evidence>
<protein>
    <submittedName>
        <fullName evidence="1">Uncharacterized protein</fullName>
    </submittedName>
</protein>
<name>A0AAV3AK84_PYXAD</name>
<organism evidence="1 2">
    <name type="scientific">Pyxicephalus adspersus</name>
    <name type="common">African bullfrog</name>
    <dbReference type="NCBI Taxonomy" id="30357"/>
    <lineage>
        <taxon>Eukaryota</taxon>
        <taxon>Metazoa</taxon>
        <taxon>Chordata</taxon>
        <taxon>Craniata</taxon>
        <taxon>Vertebrata</taxon>
        <taxon>Euteleostomi</taxon>
        <taxon>Amphibia</taxon>
        <taxon>Batrachia</taxon>
        <taxon>Anura</taxon>
        <taxon>Neobatrachia</taxon>
        <taxon>Ranoidea</taxon>
        <taxon>Pyxicephalidae</taxon>
        <taxon>Pyxicephalinae</taxon>
        <taxon>Pyxicephalus</taxon>
    </lineage>
</organism>
<dbReference type="AlphaFoldDB" id="A0AAV3AK84"/>
<proteinExistence type="predicted"/>
<dbReference type="EMBL" id="DYDO01000006">
    <property type="protein sequence ID" value="DBA23415.1"/>
    <property type="molecule type" value="Genomic_DNA"/>
</dbReference>
<sequence length="88" mass="10547">MYVTIDSVMLQVQRYLHVNRQKKENFCQNWQFFSRKQLSCNIWSNVQKFWTNPAAGGFRNVDWLGHLTGVNYENTQKFTKLKKKMALN</sequence>
<comment type="caution">
    <text evidence="1">The sequence shown here is derived from an EMBL/GenBank/DDBJ whole genome shotgun (WGS) entry which is preliminary data.</text>
</comment>
<gene>
    <name evidence="1" type="ORF">GDO54_014329</name>
</gene>
<reference evidence="1" key="1">
    <citation type="thesis" date="2020" institute="ProQuest LLC" country="789 East Eisenhower Parkway, Ann Arbor, MI, USA">
        <title>Comparative Genomics and Chromosome Evolution.</title>
        <authorList>
            <person name="Mudd A.B."/>
        </authorList>
    </citation>
    <scope>NUCLEOTIDE SEQUENCE</scope>
    <source>
        <strain evidence="1">1538</strain>
        <tissue evidence="1">Blood</tissue>
    </source>
</reference>
<keyword evidence="2" id="KW-1185">Reference proteome</keyword>